<dbReference type="GO" id="GO:0006221">
    <property type="term" value="P:pyrimidine nucleotide biosynthetic process"/>
    <property type="evidence" value="ECO:0007669"/>
    <property type="project" value="InterPro"/>
</dbReference>
<dbReference type="InterPro" id="IPR019480">
    <property type="entry name" value="Dihydroorotate_DH_Fe-S-bd"/>
</dbReference>
<keyword evidence="4 12" id="KW-0001">2Fe-2S</keyword>
<dbReference type="GO" id="GO:0016491">
    <property type="term" value="F:oxidoreductase activity"/>
    <property type="evidence" value="ECO:0007669"/>
    <property type="project" value="InterPro"/>
</dbReference>
<dbReference type="SUPFAM" id="SSF52343">
    <property type="entry name" value="Ferredoxin reductase-like, C-terminal NADP-linked domain"/>
    <property type="match status" value="1"/>
</dbReference>
<dbReference type="InterPro" id="IPR017927">
    <property type="entry name" value="FAD-bd_FR_type"/>
</dbReference>
<dbReference type="InterPro" id="IPR037117">
    <property type="entry name" value="Dihydroorotate_DH_ele_sf"/>
</dbReference>
<evidence type="ECO:0000313" key="14">
    <source>
        <dbReference type="EMBL" id="PZR82740.1"/>
    </source>
</evidence>
<dbReference type="PANTHER" id="PTHR43513">
    <property type="entry name" value="DIHYDROOROTATE DEHYDROGENASE B (NAD(+)), ELECTRON TRANSFER SUBUNIT"/>
    <property type="match status" value="1"/>
</dbReference>
<dbReference type="Gene3D" id="2.40.30.10">
    <property type="entry name" value="Translation factors"/>
    <property type="match status" value="1"/>
</dbReference>
<dbReference type="Proteomes" id="UP000248724">
    <property type="component" value="Unassembled WGS sequence"/>
</dbReference>
<dbReference type="PIRSF" id="PIRSF006816">
    <property type="entry name" value="Cyc3_hyd_g"/>
    <property type="match status" value="1"/>
</dbReference>
<evidence type="ECO:0000313" key="15">
    <source>
        <dbReference type="Proteomes" id="UP000248724"/>
    </source>
</evidence>
<evidence type="ECO:0000256" key="1">
    <source>
        <dbReference type="ARBA" id="ARBA00006422"/>
    </source>
</evidence>
<feature type="binding site" evidence="11">
    <location>
        <begin position="59"/>
        <end position="62"/>
    </location>
    <ligand>
        <name>FAD</name>
        <dbReference type="ChEBI" id="CHEBI:57692"/>
    </ligand>
</feature>
<evidence type="ECO:0000256" key="4">
    <source>
        <dbReference type="ARBA" id="ARBA00022714"/>
    </source>
</evidence>
<keyword evidence="8 12" id="KW-0408">Iron</keyword>
<feature type="binding site" evidence="12">
    <location>
        <position position="256"/>
    </location>
    <ligand>
        <name>[2Fe-2S] cluster</name>
        <dbReference type="ChEBI" id="CHEBI:190135"/>
    </ligand>
</feature>
<feature type="binding site" evidence="11">
    <location>
        <begin position="81"/>
        <end position="82"/>
    </location>
    <ligand>
        <name>FAD</name>
        <dbReference type="ChEBI" id="CHEBI:57692"/>
    </ligand>
</feature>
<keyword evidence="6 11" id="KW-0274">FAD</keyword>
<dbReference type="PROSITE" id="PS51384">
    <property type="entry name" value="FAD_FR"/>
    <property type="match status" value="1"/>
</dbReference>
<reference evidence="14 15" key="1">
    <citation type="journal article" date="2017" name="Nature">
        <title>Atmospheric trace gases support primary production in Antarctic desert surface soil.</title>
        <authorList>
            <person name="Ji M."/>
            <person name="Greening C."/>
            <person name="Vanwonterghem I."/>
            <person name="Carere C.R."/>
            <person name="Bay S.K."/>
            <person name="Steen J.A."/>
            <person name="Montgomery K."/>
            <person name="Lines T."/>
            <person name="Beardall J."/>
            <person name="van Dorst J."/>
            <person name="Snape I."/>
            <person name="Stott M.B."/>
            <person name="Hugenholtz P."/>
            <person name="Ferrari B.C."/>
        </authorList>
    </citation>
    <scope>NUCLEOTIDE SEQUENCE [LARGE SCALE GENOMIC DNA]</scope>
    <source>
        <strain evidence="14">RRmetagenome_bin12</strain>
    </source>
</reference>
<comment type="similarity">
    <text evidence="1">Belongs to the PyrK family.</text>
</comment>
<keyword evidence="3 11" id="KW-0285">Flavoprotein</keyword>
<evidence type="ECO:0000256" key="9">
    <source>
        <dbReference type="ARBA" id="ARBA00023014"/>
    </source>
</evidence>
<evidence type="ECO:0000256" key="7">
    <source>
        <dbReference type="ARBA" id="ARBA00022982"/>
    </source>
</evidence>
<dbReference type="InterPro" id="IPR050353">
    <property type="entry name" value="PyrK_electron_transfer"/>
</dbReference>
<dbReference type="AlphaFoldDB" id="A0A2W5ZBG0"/>
<sequence length="281" mass="28957">MSRSLREVRDEHGEVVAVEVLGGGMVEVSARLPHLAATALPGQFAQLRCGDGFSPLLRRPFSVAWSEADVVAFILAPVGAGTRILASLRPGDPLTALGPLGVGFTVDTGAPRSLCLSGGLGCAPFPLLVRALRGHGQQVTVVSGAASADLLYPPDRFARGDPDVDVVELTVDGSRGMRGVVTAGIPDDLDAATAVYACGPNPMLAALSRTLAGGRTPPRIVEVSLEAPMGCGFGTCLGCALPVHRGDGASQWALCCSDGPVMPIRLVAWDELMRLPPAHVA</sequence>
<evidence type="ECO:0000256" key="10">
    <source>
        <dbReference type="ARBA" id="ARBA00034078"/>
    </source>
</evidence>
<comment type="cofactor">
    <cofactor evidence="12">
        <name>[2Fe-2S] cluster</name>
        <dbReference type="ChEBI" id="CHEBI:190135"/>
    </cofactor>
    <text evidence="12">Binds 1 [2Fe-2S] cluster per subunit.</text>
</comment>
<comment type="caution">
    <text evidence="14">The sequence shown here is derived from an EMBL/GenBank/DDBJ whole genome shotgun (WGS) entry which is preliminary data.</text>
</comment>
<dbReference type="CDD" id="cd06218">
    <property type="entry name" value="DHOD_e_trans"/>
    <property type="match status" value="1"/>
</dbReference>
<feature type="binding site" evidence="12">
    <location>
        <position position="236"/>
    </location>
    <ligand>
        <name>[2Fe-2S] cluster</name>
        <dbReference type="ChEBI" id="CHEBI:190135"/>
    </ligand>
</feature>
<keyword evidence="2" id="KW-0813">Transport</keyword>
<accession>A0A2W5ZBG0</accession>
<proteinExistence type="inferred from homology"/>
<evidence type="ECO:0000259" key="13">
    <source>
        <dbReference type="PROSITE" id="PS51384"/>
    </source>
</evidence>
<evidence type="ECO:0000256" key="6">
    <source>
        <dbReference type="ARBA" id="ARBA00022827"/>
    </source>
</evidence>
<evidence type="ECO:0000256" key="5">
    <source>
        <dbReference type="ARBA" id="ARBA00022723"/>
    </source>
</evidence>
<keyword evidence="7" id="KW-0249">Electron transport</keyword>
<dbReference type="GO" id="GO:0046872">
    <property type="term" value="F:metal ion binding"/>
    <property type="evidence" value="ECO:0007669"/>
    <property type="project" value="UniProtKB-KW"/>
</dbReference>
<evidence type="ECO:0000256" key="11">
    <source>
        <dbReference type="PIRSR" id="PIRSR006816-1"/>
    </source>
</evidence>
<dbReference type="InterPro" id="IPR012165">
    <property type="entry name" value="Cyt_c3_hydrogenase_gsu"/>
</dbReference>
<dbReference type="Gene3D" id="3.40.50.80">
    <property type="entry name" value="Nucleotide-binding domain of ferredoxin-NADP reductase (FNR) module"/>
    <property type="match status" value="1"/>
</dbReference>
<dbReference type="EMBL" id="QHBU01000059">
    <property type="protein sequence ID" value="PZR82740.1"/>
    <property type="molecule type" value="Genomic_DNA"/>
</dbReference>
<dbReference type="SUPFAM" id="SSF63380">
    <property type="entry name" value="Riboflavin synthase domain-like"/>
    <property type="match status" value="1"/>
</dbReference>
<protein>
    <recommendedName>
        <fullName evidence="13">FAD-binding FR-type domain-containing protein</fullName>
    </recommendedName>
</protein>
<name>A0A2W5ZBG0_9BACT</name>
<evidence type="ECO:0000256" key="2">
    <source>
        <dbReference type="ARBA" id="ARBA00022448"/>
    </source>
</evidence>
<feature type="domain" description="FAD-binding FR-type" evidence="13">
    <location>
        <begin position="8"/>
        <end position="106"/>
    </location>
</feature>
<evidence type="ECO:0000256" key="3">
    <source>
        <dbReference type="ARBA" id="ARBA00022630"/>
    </source>
</evidence>
<dbReference type="Gene3D" id="2.10.240.10">
    <property type="entry name" value="Dihydroorotate dehydrogenase, electron transfer subunit"/>
    <property type="match status" value="1"/>
</dbReference>
<comment type="cofactor">
    <cofactor evidence="11">
        <name>FAD</name>
        <dbReference type="ChEBI" id="CHEBI:57692"/>
    </cofactor>
    <text evidence="11">Binds 1 FAD per subunit.</text>
</comment>
<gene>
    <name evidence="14" type="ORF">DLM65_03240</name>
</gene>
<organism evidence="14 15">
    <name type="scientific">Candidatus Aeolococcus gillhamiae</name>
    <dbReference type="NCBI Taxonomy" id="3127015"/>
    <lineage>
        <taxon>Bacteria</taxon>
        <taxon>Bacillati</taxon>
        <taxon>Candidatus Dormiibacterota</taxon>
        <taxon>Candidatus Dormibacteria</taxon>
        <taxon>Candidatus Aeolococcales</taxon>
        <taxon>Candidatus Aeolococcaceae</taxon>
        <taxon>Candidatus Aeolococcus</taxon>
    </lineage>
</organism>
<comment type="cofactor">
    <cofactor evidence="10">
        <name>[2Fe-2S] cluster</name>
        <dbReference type="ChEBI" id="CHEBI:190135"/>
    </cofactor>
</comment>
<feature type="binding site" evidence="12">
    <location>
        <position position="239"/>
    </location>
    <ligand>
        <name>[2Fe-2S] cluster</name>
        <dbReference type="ChEBI" id="CHEBI:190135"/>
    </ligand>
</feature>
<dbReference type="InterPro" id="IPR039261">
    <property type="entry name" value="FNR_nucleotide-bd"/>
</dbReference>
<feature type="binding site" evidence="12">
    <location>
        <position position="231"/>
    </location>
    <ligand>
        <name>[2Fe-2S] cluster</name>
        <dbReference type="ChEBI" id="CHEBI:190135"/>
    </ligand>
</feature>
<evidence type="ECO:0000256" key="12">
    <source>
        <dbReference type="PIRSR" id="PIRSR006816-2"/>
    </source>
</evidence>
<dbReference type="GO" id="GO:0051537">
    <property type="term" value="F:2 iron, 2 sulfur cluster binding"/>
    <property type="evidence" value="ECO:0007669"/>
    <property type="project" value="UniProtKB-KW"/>
</dbReference>
<dbReference type="InterPro" id="IPR017938">
    <property type="entry name" value="Riboflavin_synthase-like_b-brl"/>
</dbReference>
<evidence type="ECO:0000256" key="8">
    <source>
        <dbReference type="ARBA" id="ARBA00023004"/>
    </source>
</evidence>
<dbReference type="GO" id="GO:0050660">
    <property type="term" value="F:flavin adenine dinucleotide binding"/>
    <property type="evidence" value="ECO:0007669"/>
    <property type="project" value="InterPro"/>
</dbReference>
<dbReference type="Pfam" id="PF10418">
    <property type="entry name" value="DHODB_Fe-S_bind"/>
    <property type="match status" value="1"/>
</dbReference>
<dbReference type="PANTHER" id="PTHR43513:SF3">
    <property type="entry name" value="DIHYDROOROTATE DEHYDROGENASE B (NAD(+)), ELECTRON TRANSFER SUBUNIT-RELATED"/>
    <property type="match status" value="1"/>
</dbReference>
<keyword evidence="9 12" id="KW-0411">Iron-sulfur</keyword>
<keyword evidence="5 12" id="KW-0479">Metal-binding</keyword>